<gene>
    <name evidence="2" type="ORF">SAMN02746066_00239</name>
</gene>
<organism evidence="2 3">
    <name type="scientific">Anaerosporobacter mobilis DSM 15930</name>
    <dbReference type="NCBI Taxonomy" id="1120996"/>
    <lineage>
        <taxon>Bacteria</taxon>
        <taxon>Bacillati</taxon>
        <taxon>Bacillota</taxon>
        <taxon>Clostridia</taxon>
        <taxon>Lachnospirales</taxon>
        <taxon>Lachnospiraceae</taxon>
        <taxon>Anaerosporobacter</taxon>
    </lineage>
</organism>
<accession>A0A1M7EW28</accession>
<dbReference type="RefSeq" id="WP_073281901.1">
    <property type="nucleotide sequence ID" value="NZ_FRCP01000005.1"/>
</dbReference>
<dbReference type="InterPro" id="IPR000086">
    <property type="entry name" value="NUDIX_hydrolase_dom"/>
</dbReference>
<dbReference type="AlphaFoldDB" id="A0A1M7EW28"/>
<proteinExistence type="predicted"/>
<protein>
    <submittedName>
        <fullName evidence="2">dATP pyrophosphohydrolase</fullName>
    </submittedName>
</protein>
<dbReference type="EMBL" id="FRCP01000005">
    <property type="protein sequence ID" value="SHL96035.1"/>
    <property type="molecule type" value="Genomic_DNA"/>
</dbReference>
<dbReference type="SUPFAM" id="SSF55811">
    <property type="entry name" value="Nudix"/>
    <property type="match status" value="1"/>
</dbReference>
<sequence>MARAKYQVLIIPYYIENDTVKYGIFHRSDMDAWQFIAGGGEDEDVSELVSAKREAYEEAGIDMSSKYSALDTISSIPTSCFSKARKVWGEECLVIPEYSFAVNLDRTKLELSHEHIEYEWVGYEIANKRLQYDSNKTALWELDNKIKLGLIK</sequence>
<evidence type="ECO:0000259" key="1">
    <source>
        <dbReference type="PROSITE" id="PS51462"/>
    </source>
</evidence>
<keyword evidence="2" id="KW-0378">Hydrolase</keyword>
<dbReference type="Proteomes" id="UP000184038">
    <property type="component" value="Unassembled WGS sequence"/>
</dbReference>
<dbReference type="OrthoDB" id="9814308at2"/>
<dbReference type="GO" id="GO:0016787">
    <property type="term" value="F:hydrolase activity"/>
    <property type="evidence" value="ECO:0007669"/>
    <property type="project" value="UniProtKB-KW"/>
</dbReference>
<evidence type="ECO:0000313" key="2">
    <source>
        <dbReference type="EMBL" id="SHL96035.1"/>
    </source>
</evidence>
<dbReference type="Gene3D" id="3.90.79.10">
    <property type="entry name" value="Nucleoside Triphosphate Pyrophosphohydrolase"/>
    <property type="match status" value="1"/>
</dbReference>
<keyword evidence="3" id="KW-1185">Reference proteome</keyword>
<dbReference type="InterPro" id="IPR015797">
    <property type="entry name" value="NUDIX_hydrolase-like_dom_sf"/>
</dbReference>
<reference evidence="2 3" key="1">
    <citation type="submission" date="2016-11" db="EMBL/GenBank/DDBJ databases">
        <authorList>
            <person name="Jaros S."/>
            <person name="Januszkiewicz K."/>
            <person name="Wedrychowicz H."/>
        </authorList>
    </citation>
    <scope>NUCLEOTIDE SEQUENCE [LARGE SCALE GENOMIC DNA]</scope>
    <source>
        <strain evidence="2 3">DSM 15930</strain>
    </source>
</reference>
<dbReference type="CDD" id="cd04664">
    <property type="entry name" value="NUDIX_DHNTPase_like"/>
    <property type="match status" value="1"/>
</dbReference>
<feature type="domain" description="Nudix hydrolase" evidence="1">
    <location>
        <begin position="4"/>
        <end position="143"/>
    </location>
</feature>
<dbReference type="STRING" id="1120996.SAMN02746066_00239"/>
<dbReference type="Pfam" id="PF00293">
    <property type="entry name" value="NUDIX"/>
    <property type="match status" value="1"/>
</dbReference>
<evidence type="ECO:0000313" key="3">
    <source>
        <dbReference type="Proteomes" id="UP000184038"/>
    </source>
</evidence>
<name>A0A1M7EW28_9FIRM</name>
<dbReference type="PROSITE" id="PS51462">
    <property type="entry name" value="NUDIX"/>
    <property type="match status" value="1"/>
</dbReference>